<dbReference type="GO" id="GO:0022857">
    <property type="term" value="F:transmembrane transporter activity"/>
    <property type="evidence" value="ECO:0007669"/>
    <property type="project" value="TreeGrafter"/>
</dbReference>
<feature type="transmembrane region" description="Helical" evidence="6">
    <location>
        <begin position="681"/>
        <end position="700"/>
    </location>
</feature>
<name>W7XW02_9BACT</name>
<dbReference type="Proteomes" id="UP000019402">
    <property type="component" value="Unassembled WGS sequence"/>
</dbReference>
<dbReference type="Pfam" id="PF02687">
    <property type="entry name" value="FtsX"/>
    <property type="match status" value="1"/>
</dbReference>
<dbReference type="InterPro" id="IPR050250">
    <property type="entry name" value="Macrolide_Exporter_MacB"/>
</dbReference>
<dbReference type="eggNOG" id="COG0577">
    <property type="taxonomic scope" value="Bacteria"/>
</dbReference>
<feature type="transmembrane region" description="Helical" evidence="6">
    <location>
        <begin position="736"/>
        <end position="756"/>
    </location>
</feature>
<feature type="transmembrane region" description="Helical" evidence="6">
    <location>
        <begin position="394"/>
        <end position="416"/>
    </location>
</feature>
<dbReference type="Pfam" id="PF12704">
    <property type="entry name" value="MacB_PCD"/>
    <property type="match status" value="1"/>
</dbReference>
<gene>
    <name evidence="9" type="ORF">JCM21142_31075</name>
</gene>
<feature type="transmembrane region" description="Helical" evidence="6">
    <location>
        <begin position="768"/>
        <end position="787"/>
    </location>
</feature>
<evidence type="ECO:0000256" key="5">
    <source>
        <dbReference type="ARBA" id="ARBA00023136"/>
    </source>
</evidence>
<feature type="domain" description="ABC3 transporter permease C-terminal" evidence="7">
    <location>
        <begin position="683"/>
        <end position="797"/>
    </location>
</feature>
<keyword evidence="2" id="KW-1003">Cell membrane</keyword>
<evidence type="ECO:0000256" key="1">
    <source>
        <dbReference type="ARBA" id="ARBA00004651"/>
    </source>
</evidence>
<dbReference type="InterPro" id="IPR025857">
    <property type="entry name" value="MacB_PCD"/>
</dbReference>
<feature type="transmembrane region" description="Helical" evidence="6">
    <location>
        <begin position="321"/>
        <end position="340"/>
    </location>
</feature>
<feature type="transmembrane region" description="Helical" evidence="6">
    <location>
        <begin position="352"/>
        <end position="374"/>
    </location>
</feature>
<feature type="domain" description="MacB-like periplasmic core" evidence="8">
    <location>
        <begin position="12"/>
        <end position="222"/>
    </location>
</feature>
<keyword evidence="4 6" id="KW-1133">Transmembrane helix</keyword>
<dbReference type="STRING" id="869213.GCA_000517085_03424"/>
<dbReference type="PANTHER" id="PTHR30572:SF18">
    <property type="entry name" value="ABC-TYPE MACROLIDE FAMILY EXPORT SYSTEM PERMEASE COMPONENT 2"/>
    <property type="match status" value="1"/>
</dbReference>
<dbReference type="InterPro" id="IPR003838">
    <property type="entry name" value="ABC3_permease_C"/>
</dbReference>
<evidence type="ECO:0000259" key="7">
    <source>
        <dbReference type="Pfam" id="PF02687"/>
    </source>
</evidence>
<proteinExistence type="predicted"/>
<dbReference type="PANTHER" id="PTHR30572">
    <property type="entry name" value="MEMBRANE COMPONENT OF TRANSPORTER-RELATED"/>
    <property type="match status" value="1"/>
</dbReference>
<evidence type="ECO:0000313" key="9">
    <source>
        <dbReference type="EMBL" id="GAF02440.1"/>
    </source>
</evidence>
<evidence type="ECO:0000256" key="3">
    <source>
        <dbReference type="ARBA" id="ARBA00022692"/>
    </source>
</evidence>
<protein>
    <submittedName>
        <fullName evidence="9">Uncharacterized protein</fullName>
    </submittedName>
</protein>
<organism evidence="9 10">
    <name type="scientific">Saccharicrinis fermentans DSM 9555 = JCM 21142</name>
    <dbReference type="NCBI Taxonomy" id="869213"/>
    <lineage>
        <taxon>Bacteria</taxon>
        <taxon>Pseudomonadati</taxon>
        <taxon>Bacteroidota</taxon>
        <taxon>Bacteroidia</taxon>
        <taxon>Marinilabiliales</taxon>
        <taxon>Marinilabiliaceae</taxon>
        <taxon>Saccharicrinis</taxon>
    </lineage>
</organism>
<evidence type="ECO:0000313" key="10">
    <source>
        <dbReference type="Proteomes" id="UP000019402"/>
    </source>
</evidence>
<evidence type="ECO:0000259" key="8">
    <source>
        <dbReference type="Pfam" id="PF12704"/>
    </source>
</evidence>
<keyword evidence="5 6" id="KW-0472">Membrane</keyword>
<keyword evidence="10" id="KW-1185">Reference proteome</keyword>
<comment type="subcellular location">
    <subcellularLocation>
        <location evidence="1">Cell membrane</location>
        <topology evidence="1">Multi-pass membrane protein</topology>
    </subcellularLocation>
</comment>
<dbReference type="GO" id="GO:0005886">
    <property type="term" value="C:plasma membrane"/>
    <property type="evidence" value="ECO:0007669"/>
    <property type="project" value="UniProtKB-SubCell"/>
</dbReference>
<dbReference type="EMBL" id="BAMD01000009">
    <property type="protein sequence ID" value="GAF02440.1"/>
    <property type="molecule type" value="Genomic_DNA"/>
</dbReference>
<reference evidence="9 10" key="1">
    <citation type="journal article" date="2014" name="Genome Announc.">
        <title>Draft Genome Sequence of Cytophaga fermentans JCM 21142T, a Facultative Anaerobe Isolated from Marine Mud.</title>
        <authorList>
            <person name="Starns D."/>
            <person name="Oshima K."/>
            <person name="Suda W."/>
            <person name="Iino T."/>
            <person name="Yuki M."/>
            <person name="Inoue J."/>
            <person name="Kitamura K."/>
            <person name="Iida T."/>
            <person name="Darby A."/>
            <person name="Hattori M."/>
            <person name="Ohkuma M."/>
        </authorList>
    </citation>
    <scope>NUCLEOTIDE SEQUENCE [LARGE SCALE GENOMIC DNA]</scope>
    <source>
        <strain evidence="9 10">JCM 21142</strain>
    </source>
</reference>
<dbReference type="AlphaFoldDB" id="W7XW02"/>
<evidence type="ECO:0000256" key="6">
    <source>
        <dbReference type="SAM" id="Phobius"/>
    </source>
</evidence>
<accession>W7XW02</accession>
<feature type="transmembrane region" description="Helical" evidence="6">
    <location>
        <begin position="263"/>
        <end position="282"/>
    </location>
</feature>
<evidence type="ECO:0000256" key="4">
    <source>
        <dbReference type="ARBA" id="ARBA00022989"/>
    </source>
</evidence>
<sequence>MKKKKYNIANSIGISLAFMITVFTVSRISNELSYDKFHTQYKSIYRIICDKNEDKDGEFSCRISTKYNQPLYDKFTDIQSITKIIPAQHLILISGDEKFYPTKVFKTSHSFFKMFDFPIIYGSKQNLFDNAREAAISRSAAKKYFGTENVTGKTLQIKTQWQQEPITYQIMAILEDFPTNSHFKAEILLSYPEEEIKTEDNFAYTYLLLKKNCKIDHFSSALNHYWEEKTRANETKPNFLLQPLQDIHLKSNLWDELEQNGSINTLFVLLCGAIVVFLTALINSSNLNYIRFTIDHKEYTIRKINGASFFNIAKIVIKKSLYQTSTAIIIGTIIICYISYSTPYSFLFSSPIKWITISALGFYLLYAAISFLPLLSEKVKKNFYGEPTYGTQKFIYPTIFQIALSSSAIIFSIIIFQQIKLIGNLHPGKEKESIIIIPNVPYKAIGRYETFKSNLLQHSVIRNVSGSLLEPGAILAFNCPYSLDGAPCDPTKKINLLSIDKDFFLLFDIQPIAGTLDMGTTSCYEWENIAIKANNVQTKNIEYVKILEKYNQEHGRHIEKYVINKEALKLFNIQQAIDAIGKQLKPEFIAPYLLPKGEIIGVIDDLHYQNIFSKEQPIVLTAKKIMNSTFIIKIDPHRKKEALQVIKKEWSKINTEYPIDYQFLPDLYYKMYRNEYQEKNAIMIFSCISILISSIGMYTLSSYSTLRKTKEVGIRKVNGADSYQIIVLLLKEYTKWIFIALIIAIPISYLWAIQWLQNFAYKTTLNGWIFALAGVITLAIALLTVSWQSWRAATKNPVEALRYE</sequence>
<evidence type="ECO:0000256" key="2">
    <source>
        <dbReference type="ARBA" id="ARBA00022475"/>
    </source>
</evidence>
<keyword evidence="3 6" id="KW-0812">Transmembrane</keyword>
<comment type="caution">
    <text evidence="9">The sequence shown here is derived from an EMBL/GenBank/DDBJ whole genome shotgun (WGS) entry which is preliminary data.</text>
</comment>